<dbReference type="AlphaFoldDB" id="A0A9P8P983"/>
<organism evidence="1 2">
    <name type="scientific">Ogataea philodendri</name>
    <dbReference type="NCBI Taxonomy" id="1378263"/>
    <lineage>
        <taxon>Eukaryota</taxon>
        <taxon>Fungi</taxon>
        <taxon>Dikarya</taxon>
        <taxon>Ascomycota</taxon>
        <taxon>Saccharomycotina</taxon>
        <taxon>Pichiomycetes</taxon>
        <taxon>Pichiales</taxon>
        <taxon>Pichiaceae</taxon>
        <taxon>Ogataea</taxon>
    </lineage>
</organism>
<name>A0A9P8P983_9ASCO</name>
<reference evidence="1" key="2">
    <citation type="submission" date="2021-01" db="EMBL/GenBank/DDBJ databases">
        <authorList>
            <person name="Schikora-Tamarit M.A."/>
        </authorList>
    </citation>
    <scope>NUCLEOTIDE SEQUENCE</scope>
    <source>
        <strain evidence="1">CBS6075</strain>
    </source>
</reference>
<dbReference type="RefSeq" id="XP_046062157.1">
    <property type="nucleotide sequence ID" value="XM_046203924.1"/>
</dbReference>
<keyword evidence="2" id="KW-1185">Reference proteome</keyword>
<dbReference type="GeneID" id="70234961"/>
<dbReference type="EMBL" id="JAEUBE010000183">
    <property type="protein sequence ID" value="KAH3667345.1"/>
    <property type="molecule type" value="Genomic_DNA"/>
</dbReference>
<evidence type="ECO:0000313" key="2">
    <source>
        <dbReference type="Proteomes" id="UP000769157"/>
    </source>
</evidence>
<comment type="caution">
    <text evidence="1">The sequence shown here is derived from an EMBL/GenBank/DDBJ whole genome shotgun (WGS) entry which is preliminary data.</text>
</comment>
<sequence>MDLFKVLSCVTSSVLNMVLINKSGCVAEFRFNATQSSWYCESATLPIEETPTLDSTRYDTFLFTSSSAIT</sequence>
<reference evidence="1" key="1">
    <citation type="journal article" date="2021" name="Open Biol.">
        <title>Shared evolutionary footprints suggest mitochondrial oxidative damage underlies multiple complex I losses in fungi.</title>
        <authorList>
            <person name="Schikora-Tamarit M.A."/>
            <person name="Marcet-Houben M."/>
            <person name="Nosek J."/>
            <person name="Gabaldon T."/>
        </authorList>
    </citation>
    <scope>NUCLEOTIDE SEQUENCE</scope>
    <source>
        <strain evidence="1">CBS6075</strain>
    </source>
</reference>
<evidence type="ECO:0000313" key="1">
    <source>
        <dbReference type="EMBL" id="KAH3667345.1"/>
    </source>
</evidence>
<proteinExistence type="predicted"/>
<protein>
    <submittedName>
        <fullName evidence="1">Uncharacterized protein</fullName>
    </submittedName>
</protein>
<gene>
    <name evidence="1" type="ORF">OGAPHI_002994</name>
</gene>
<accession>A0A9P8P983</accession>
<dbReference type="Proteomes" id="UP000769157">
    <property type="component" value="Unassembled WGS sequence"/>
</dbReference>